<evidence type="ECO:0000256" key="5">
    <source>
        <dbReference type="PIRNR" id="PIRNR005096"/>
    </source>
</evidence>
<comment type="catalytic activity">
    <reaction evidence="5">
        <text>alpha-D-glucose = beta-D-glucose</text>
        <dbReference type="Rhea" id="RHEA:10264"/>
        <dbReference type="ChEBI" id="CHEBI:15903"/>
        <dbReference type="ChEBI" id="CHEBI:17925"/>
        <dbReference type="EC" id="5.1.3.3"/>
    </reaction>
</comment>
<name>A0A942I1B5_9HYPH</name>
<feature type="binding site" evidence="8">
    <location>
        <begin position="173"/>
        <end position="175"/>
    </location>
    <ligand>
        <name>beta-D-galactose</name>
        <dbReference type="ChEBI" id="CHEBI:27667"/>
    </ligand>
</feature>
<feature type="active site" description="Proton donor" evidence="6">
    <location>
        <position position="173"/>
    </location>
</feature>
<dbReference type="InterPro" id="IPR008183">
    <property type="entry name" value="Aldose_1/G6P_1-epimerase"/>
</dbReference>
<dbReference type="NCBIfam" id="NF008277">
    <property type="entry name" value="PRK11055.1"/>
    <property type="match status" value="1"/>
</dbReference>
<evidence type="ECO:0000256" key="4">
    <source>
        <dbReference type="ARBA" id="ARBA00023277"/>
    </source>
</evidence>
<feature type="active site" description="Proton acceptor" evidence="6">
    <location>
        <position position="304"/>
    </location>
</feature>
<dbReference type="InterPro" id="IPR011013">
    <property type="entry name" value="Gal_mutarotase_sf_dom"/>
</dbReference>
<evidence type="ECO:0000313" key="10">
    <source>
        <dbReference type="Proteomes" id="UP000680348"/>
    </source>
</evidence>
<dbReference type="GO" id="GO:0033499">
    <property type="term" value="P:galactose catabolic process via UDP-galactose, Leloir pathway"/>
    <property type="evidence" value="ECO:0007669"/>
    <property type="project" value="TreeGrafter"/>
</dbReference>
<dbReference type="CDD" id="cd09019">
    <property type="entry name" value="galactose_mutarotase_like"/>
    <property type="match status" value="1"/>
</dbReference>
<sequence>MERDQVFGTTPAGEPVRRITIEAGGLTASILSCGAILQDLRLDGHDAPLTLGFDRFQDYVDHPNYFGAVVGRHANRIRDGRFTIAGVDYQIDPERPDLHGLHGGRNGFGRRNWSISGYGEDFVALSLTDHDGEMGFPGRVEAHCTYRLRAPGILSVEMNATTDQPTLCNLAHHAYFNLDDGGSGDTLSHQLRIAADGYLPVDDELIPTGLVQPVDGTEFDFRTARTIRPAPDAAPIHYDHNFCLSSARHALKQAAWAKGPASGVELEVWTTEPGLQFYAGHYIEEGLRGIEGRSYGPFSGFCLEAQTWPDSPHRPYFPQALLRPDEVYRHITEFRFHRG</sequence>
<feature type="binding site" evidence="7">
    <location>
        <position position="239"/>
    </location>
    <ligand>
        <name>beta-D-galactose</name>
        <dbReference type="ChEBI" id="CHEBI:27667"/>
    </ligand>
</feature>
<dbReference type="AlphaFoldDB" id="A0A942I1B5"/>
<dbReference type="GO" id="GO:0030246">
    <property type="term" value="F:carbohydrate binding"/>
    <property type="evidence" value="ECO:0007669"/>
    <property type="project" value="InterPro"/>
</dbReference>
<reference evidence="9" key="1">
    <citation type="submission" date="2021-04" db="EMBL/GenBank/DDBJ databases">
        <title>Pseudaminobacter soli sp. nov., isolated from paddy soil contaminated by heavy metals.</title>
        <authorList>
            <person name="Zhang K."/>
        </authorList>
    </citation>
    <scope>NUCLEOTIDE SEQUENCE</scope>
    <source>
        <strain evidence="9">19-2017</strain>
    </source>
</reference>
<gene>
    <name evidence="9" type="ORF">KEU06_02635</name>
</gene>
<evidence type="ECO:0000256" key="6">
    <source>
        <dbReference type="PIRSR" id="PIRSR005096-1"/>
    </source>
</evidence>
<comment type="pathway">
    <text evidence="1 5">Carbohydrate metabolism; hexose metabolism.</text>
</comment>
<evidence type="ECO:0000256" key="7">
    <source>
        <dbReference type="PIRSR" id="PIRSR005096-2"/>
    </source>
</evidence>
<keyword evidence="4 5" id="KW-0119">Carbohydrate metabolism</keyword>
<dbReference type="InterPro" id="IPR015443">
    <property type="entry name" value="Aldose_1-epimerase"/>
</dbReference>
<dbReference type="PANTHER" id="PTHR10091:SF49">
    <property type="entry name" value="ALDOSE 1-EPIMERASE"/>
    <property type="match status" value="1"/>
</dbReference>
<dbReference type="GO" id="GO:0004034">
    <property type="term" value="F:aldose 1-epimerase activity"/>
    <property type="evidence" value="ECO:0007669"/>
    <property type="project" value="UniProtKB-EC"/>
</dbReference>
<evidence type="ECO:0000256" key="3">
    <source>
        <dbReference type="ARBA" id="ARBA00023235"/>
    </source>
</evidence>
<dbReference type="InterPro" id="IPR047215">
    <property type="entry name" value="Galactose_mutarotase-like"/>
</dbReference>
<evidence type="ECO:0000313" key="9">
    <source>
        <dbReference type="EMBL" id="MBS3647522.1"/>
    </source>
</evidence>
<dbReference type="PROSITE" id="PS51257">
    <property type="entry name" value="PROKAR_LIPOPROTEIN"/>
    <property type="match status" value="1"/>
</dbReference>
<dbReference type="GO" id="GO:0006006">
    <property type="term" value="P:glucose metabolic process"/>
    <property type="evidence" value="ECO:0007669"/>
    <property type="project" value="TreeGrafter"/>
</dbReference>
<organism evidence="9 10">
    <name type="scientific">Pseudaminobacter soli</name>
    <name type="common">ex Zhang et al. 2022</name>
    <dbReference type="NCBI Taxonomy" id="2831468"/>
    <lineage>
        <taxon>Bacteria</taxon>
        <taxon>Pseudomonadati</taxon>
        <taxon>Pseudomonadota</taxon>
        <taxon>Alphaproteobacteria</taxon>
        <taxon>Hyphomicrobiales</taxon>
        <taxon>Phyllobacteriaceae</taxon>
        <taxon>Pseudaminobacter</taxon>
    </lineage>
</organism>
<dbReference type="PANTHER" id="PTHR10091">
    <property type="entry name" value="ALDOSE-1-EPIMERASE"/>
    <property type="match status" value="1"/>
</dbReference>
<protein>
    <recommendedName>
        <fullName evidence="5">Aldose 1-epimerase</fullName>
        <ecNumber evidence="5">5.1.3.3</ecNumber>
    </recommendedName>
</protein>
<evidence type="ECO:0000256" key="2">
    <source>
        <dbReference type="ARBA" id="ARBA00006206"/>
    </source>
</evidence>
<dbReference type="Pfam" id="PF01263">
    <property type="entry name" value="Aldose_epim"/>
    <property type="match status" value="1"/>
</dbReference>
<dbReference type="SUPFAM" id="SSF74650">
    <property type="entry name" value="Galactose mutarotase-like"/>
    <property type="match status" value="1"/>
</dbReference>
<dbReference type="Gene3D" id="2.70.98.10">
    <property type="match status" value="1"/>
</dbReference>
<keyword evidence="3 5" id="KW-0413">Isomerase</keyword>
<comment type="similarity">
    <text evidence="2 5">Belongs to the aldose epimerase family.</text>
</comment>
<dbReference type="Proteomes" id="UP000680348">
    <property type="component" value="Unassembled WGS sequence"/>
</dbReference>
<feature type="binding site" evidence="8">
    <location>
        <begin position="75"/>
        <end position="76"/>
    </location>
    <ligand>
        <name>beta-D-galactose</name>
        <dbReference type="ChEBI" id="CHEBI:27667"/>
    </ligand>
</feature>
<dbReference type="PIRSF" id="PIRSF005096">
    <property type="entry name" value="GALM"/>
    <property type="match status" value="1"/>
</dbReference>
<evidence type="ECO:0000256" key="1">
    <source>
        <dbReference type="ARBA" id="ARBA00005028"/>
    </source>
</evidence>
<evidence type="ECO:0000256" key="8">
    <source>
        <dbReference type="PIRSR" id="PIRSR005096-3"/>
    </source>
</evidence>
<comment type="caution">
    <text evidence="9">The sequence shown here is derived from an EMBL/GenBank/DDBJ whole genome shotgun (WGS) entry which is preliminary data.</text>
</comment>
<accession>A0A942I1B5</accession>
<dbReference type="EMBL" id="JAGWCR010000001">
    <property type="protein sequence ID" value="MBS3647522.1"/>
    <property type="molecule type" value="Genomic_DNA"/>
</dbReference>
<dbReference type="RefSeq" id="WP_188253043.1">
    <property type="nucleotide sequence ID" value="NZ_JABVCF010000001.1"/>
</dbReference>
<proteinExistence type="inferred from homology"/>
<keyword evidence="10" id="KW-1185">Reference proteome</keyword>
<dbReference type="EC" id="5.1.3.3" evidence="5"/>
<dbReference type="InterPro" id="IPR014718">
    <property type="entry name" value="GH-type_carb-bd"/>
</dbReference>